<dbReference type="GO" id="GO:0012505">
    <property type="term" value="C:endomembrane system"/>
    <property type="evidence" value="ECO:0007669"/>
    <property type="project" value="UniProtKB-SubCell"/>
</dbReference>
<feature type="transmembrane region" description="Helical" evidence="10">
    <location>
        <begin position="80"/>
        <end position="102"/>
    </location>
</feature>
<comment type="subcellular location">
    <subcellularLocation>
        <location evidence="10">Cell membrane</location>
    </subcellularLocation>
    <subcellularLocation>
        <location evidence="1">Endomembrane system</location>
        <topology evidence="1">Multi-pass membrane protein</topology>
    </subcellularLocation>
</comment>
<gene>
    <name evidence="13" type="ORF">GRI40_03275</name>
</gene>
<comment type="caution">
    <text evidence="13">The sequence shown here is derived from an EMBL/GenBank/DDBJ whole genome shotgun (WGS) entry which is preliminary data.</text>
</comment>
<dbReference type="EC" id="2.4.1.-" evidence="10"/>
<dbReference type="OrthoDB" id="9776737at2"/>
<dbReference type="AlphaFoldDB" id="A0A6I4TAV4"/>
<dbReference type="Proteomes" id="UP000439522">
    <property type="component" value="Unassembled WGS sequence"/>
</dbReference>
<protein>
    <recommendedName>
        <fullName evidence="9 10">Polyprenol-phosphate-mannose--protein mannosyltransferase</fullName>
        <ecNumber evidence="10">2.4.1.-</ecNumber>
    </recommendedName>
</protein>
<dbReference type="EMBL" id="WTZA01000001">
    <property type="protein sequence ID" value="MXO74243.1"/>
    <property type="molecule type" value="Genomic_DNA"/>
</dbReference>
<keyword evidence="14" id="KW-1185">Reference proteome</keyword>
<comment type="pathway">
    <text evidence="2 10">Protein modification; protein glycosylation.</text>
</comment>
<evidence type="ECO:0000313" key="14">
    <source>
        <dbReference type="Proteomes" id="UP000439522"/>
    </source>
</evidence>
<keyword evidence="6 10" id="KW-0812">Transmembrane</keyword>
<comment type="function">
    <text evidence="10">Protein O-mannosyltransferase that catalyzes the transfer of a single mannose residue from a polyprenol phospho-mannosyl lipidic donor to the hydroxyl group of selected serine and threonine residues in acceptor proteins.</text>
</comment>
<feature type="transmembrane region" description="Helical" evidence="10">
    <location>
        <begin position="12"/>
        <end position="31"/>
    </location>
</feature>
<evidence type="ECO:0000256" key="7">
    <source>
        <dbReference type="ARBA" id="ARBA00022989"/>
    </source>
</evidence>
<feature type="transmembrane region" description="Helical" evidence="10">
    <location>
        <begin position="381"/>
        <end position="401"/>
    </location>
</feature>
<feature type="transmembrane region" description="Helical" evidence="10">
    <location>
        <begin position="185"/>
        <end position="204"/>
    </location>
</feature>
<feature type="transmembrane region" description="Helical" evidence="10">
    <location>
        <begin position="216"/>
        <end position="236"/>
    </location>
</feature>
<proteinExistence type="inferred from homology"/>
<evidence type="ECO:0000256" key="6">
    <source>
        <dbReference type="ARBA" id="ARBA00022692"/>
    </source>
</evidence>
<dbReference type="InterPro" id="IPR032421">
    <property type="entry name" value="PMT_4TMC"/>
</dbReference>
<dbReference type="UniPathway" id="UPA00378"/>
<dbReference type="RefSeq" id="WP_160610015.1">
    <property type="nucleotide sequence ID" value="NZ_WTZA01000001.1"/>
</dbReference>
<organism evidence="13 14">
    <name type="scientific">Tsuneonella aeria</name>
    <dbReference type="NCBI Taxonomy" id="1837929"/>
    <lineage>
        <taxon>Bacteria</taxon>
        <taxon>Pseudomonadati</taxon>
        <taxon>Pseudomonadota</taxon>
        <taxon>Alphaproteobacteria</taxon>
        <taxon>Sphingomonadales</taxon>
        <taxon>Erythrobacteraceae</taxon>
        <taxon>Tsuneonella</taxon>
    </lineage>
</organism>
<evidence type="ECO:0000256" key="9">
    <source>
        <dbReference type="ARBA" id="ARBA00093617"/>
    </source>
</evidence>
<dbReference type="InterPro" id="IPR003342">
    <property type="entry name" value="ArnT-like_N"/>
</dbReference>
<evidence type="ECO:0000259" key="11">
    <source>
        <dbReference type="Pfam" id="PF02366"/>
    </source>
</evidence>
<evidence type="ECO:0000256" key="8">
    <source>
        <dbReference type="ARBA" id="ARBA00023136"/>
    </source>
</evidence>
<evidence type="ECO:0000256" key="2">
    <source>
        <dbReference type="ARBA" id="ARBA00004922"/>
    </source>
</evidence>
<sequence length="422" mass="46440">MTRDTEARDPLWWCVALTAAFTALAAVRLGIPSKPYFDEIHYLPAARALLAGSDWLNREHPMFAKEVLAAGIGLFGDHPWAWRLSSLLASALALFAAMRALWLASLSRFATIAYGVLLATGFHLFVHARIAMLDAVMVAMLAVSFWQCAAAIRAPEHGRRSLAIAGAAMGLALAAKWNAIPLAPLPGIAFLAARLHAAGWSGLWVRRGAPVPGIRLTEAAVWLGVLPLAVYAATYLPAFMIAPDQAKGGLIGLHQMMLQMQESVIKPHPYQSTWTDWIINRRAIWYLYEPVDGAQRGVLLIGNPLTMLLGLPAMLWCLWAAFARRRMDALAVATIYLVSLGFWIVASKPIQFYYHYFVPSMALLAGLALALGALRRRGWGWIAWTVLAGSAALFAWFWPILSSAPLGGERAFEQWMWIASWR</sequence>
<dbReference type="GO" id="GO:0004169">
    <property type="term" value="F:dolichyl-phosphate-mannose-protein mannosyltransferase activity"/>
    <property type="evidence" value="ECO:0007669"/>
    <property type="project" value="UniProtKB-UniRule"/>
</dbReference>
<comment type="similarity">
    <text evidence="3 10">Belongs to the glycosyltransferase 39 family.</text>
</comment>
<feature type="domain" description="Protein O-mannosyl-transferase C-terminal four TM" evidence="12">
    <location>
        <begin position="250"/>
        <end position="421"/>
    </location>
</feature>
<dbReference type="Pfam" id="PF16192">
    <property type="entry name" value="PMT_4TMC"/>
    <property type="match status" value="1"/>
</dbReference>
<accession>A0A6I4TAV4</accession>
<evidence type="ECO:0000256" key="1">
    <source>
        <dbReference type="ARBA" id="ARBA00004127"/>
    </source>
</evidence>
<keyword evidence="7 10" id="KW-1133">Transmembrane helix</keyword>
<dbReference type="PANTHER" id="PTHR10050">
    <property type="entry name" value="DOLICHYL-PHOSPHATE-MANNOSE--PROTEIN MANNOSYLTRANSFERASE"/>
    <property type="match status" value="1"/>
</dbReference>
<evidence type="ECO:0000256" key="3">
    <source>
        <dbReference type="ARBA" id="ARBA00007222"/>
    </source>
</evidence>
<evidence type="ECO:0000313" key="13">
    <source>
        <dbReference type="EMBL" id="MXO74243.1"/>
    </source>
</evidence>
<keyword evidence="10" id="KW-1003">Cell membrane</keyword>
<keyword evidence="5 10" id="KW-0808">Transferase</keyword>
<reference evidence="13 14" key="1">
    <citation type="submission" date="2019-12" db="EMBL/GenBank/DDBJ databases">
        <title>Genomic-based taxomic classification of the family Erythrobacteraceae.</title>
        <authorList>
            <person name="Xu L."/>
        </authorList>
    </citation>
    <scope>NUCLEOTIDE SEQUENCE [LARGE SCALE GENOMIC DNA]</scope>
    <source>
        <strain evidence="13 14">100921-2</strain>
    </source>
</reference>
<feature type="domain" description="ArnT-like N-terminal" evidence="11">
    <location>
        <begin position="43"/>
        <end position="241"/>
    </location>
</feature>
<dbReference type="GO" id="GO:0005886">
    <property type="term" value="C:plasma membrane"/>
    <property type="evidence" value="ECO:0007669"/>
    <property type="project" value="UniProtKB-SubCell"/>
</dbReference>
<dbReference type="InterPro" id="IPR027005">
    <property type="entry name" value="PMT-like"/>
</dbReference>
<keyword evidence="8 10" id="KW-0472">Membrane</keyword>
<evidence type="ECO:0000259" key="12">
    <source>
        <dbReference type="Pfam" id="PF16192"/>
    </source>
</evidence>
<keyword evidence="4 10" id="KW-0328">Glycosyltransferase</keyword>
<name>A0A6I4TAV4_9SPHN</name>
<feature type="transmembrane region" description="Helical" evidence="10">
    <location>
        <begin position="298"/>
        <end position="322"/>
    </location>
</feature>
<feature type="transmembrane region" description="Helical" evidence="10">
    <location>
        <begin position="109"/>
        <end position="126"/>
    </location>
</feature>
<evidence type="ECO:0000256" key="10">
    <source>
        <dbReference type="RuleBase" id="RU367007"/>
    </source>
</evidence>
<evidence type="ECO:0000256" key="4">
    <source>
        <dbReference type="ARBA" id="ARBA00022676"/>
    </source>
</evidence>
<feature type="transmembrane region" description="Helical" evidence="10">
    <location>
        <begin position="352"/>
        <end position="374"/>
    </location>
</feature>
<evidence type="ECO:0000256" key="5">
    <source>
        <dbReference type="ARBA" id="ARBA00022679"/>
    </source>
</evidence>
<dbReference type="Pfam" id="PF02366">
    <property type="entry name" value="PMT"/>
    <property type="match status" value="1"/>
</dbReference>
<feature type="transmembrane region" description="Helical" evidence="10">
    <location>
        <begin position="329"/>
        <end position="346"/>
    </location>
</feature>